<evidence type="ECO:0000256" key="10">
    <source>
        <dbReference type="ARBA" id="ARBA00022833"/>
    </source>
</evidence>
<dbReference type="NCBIfam" id="NF008724">
    <property type="entry name" value="PRK11720.1"/>
    <property type="match status" value="1"/>
</dbReference>
<evidence type="ECO:0000256" key="13">
    <source>
        <dbReference type="RuleBase" id="RU000506"/>
    </source>
</evidence>
<comment type="cofactor">
    <cofactor evidence="2">
        <name>Zn(2+)</name>
        <dbReference type="ChEBI" id="CHEBI:29105"/>
    </cofactor>
</comment>
<dbReference type="Gene3D" id="3.30.428.10">
    <property type="entry name" value="HIT-like"/>
    <property type="match status" value="2"/>
</dbReference>
<keyword evidence="18" id="KW-1185">Reference proteome</keyword>
<dbReference type="SUPFAM" id="SSF54197">
    <property type="entry name" value="HIT-like"/>
    <property type="match status" value="2"/>
</dbReference>
<evidence type="ECO:0000259" key="16">
    <source>
        <dbReference type="Pfam" id="PF02744"/>
    </source>
</evidence>
<dbReference type="PANTHER" id="PTHR11943:SF1">
    <property type="entry name" value="GALACTOSE-1-PHOSPHATE URIDYLYLTRANSFERASE"/>
    <property type="match status" value="1"/>
</dbReference>
<keyword evidence="12 13" id="KW-0119">Carbohydrate metabolism</keyword>
<dbReference type="InterPro" id="IPR005850">
    <property type="entry name" value="GalP_Utransf_C"/>
</dbReference>
<comment type="caution">
    <text evidence="17">The sequence shown here is derived from an EMBL/GenBank/DDBJ whole genome shotgun (WGS) entry which is preliminary data.</text>
</comment>
<evidence type="ECO:0000256" key="8">
    <source>
        <dbReference type="ARBA" id="ARBA00022695"/>
    </source>
</evidence>
<dbReference type="GO" id="GO:0008108">
    <property type="term" value="F:UDP-glucose:hexose-1-phosphate uridylyltransferase activity"/>
    <property type="evidence" value="ECO:0007669"/>
    <property type="project" value="UniProtKB-EC"/>
</dbReference>
<comment type="similarity">
    <text evidence="4 13">Belongs to the galactose-1-phosphate uridylyltransferase type 1 family.</text>
</comment>
<evidence type="ECO:0000256" key="7">
    <source>
        <dbReference type="ARBA" id="ARBA00022679"/>
    </source>
</evidence>
<keyword evidence="10" id="KW-0862">Zinc</keyword>
<dbReference type="InterPro" id="IPR005849">
    <property type="entry name" value="GalP_Utransf_N"/>
</dbReference>
<evidence type="ECO:0000256" key="1">
    <source>
        <dbReference type="ARBA" id="ARBA00001107"/>
    </source>
</evidence>
<keyword evidence="7 13" id="KW-0808">Transferase</keyword>
<evidence type="ECO:0000256" key="12">
    <source>
        <dbReference type="ARBA" id="ARBA00023277"/>
    </source>
</evidence>
<evidence type="ECO:0000256" key="4">
    <source>
        <dbReference type="ARBA" id="ARBA00010951"/>
    </source>
</evidence>
<dbReference type="EC" id="2.7.7.12" evidence="5 13"/>
<dbReference type="Pfam" id="PF01087">
    <property type="entry name" value="GalP_UDP_transf"/>
    <property type="match status" value="1"/>
</dbReference>
<dbReference type="InterPro" id="IPR019779">
    <property type="entry name" value="GalP_UDPtransf1_His-AS"/>
</dbReference>
<feature type="region of interest" description="Disordered" evidence="14">
    <location>
        <begin position="93"/>
        <end position="114"/>
    </location>
</feature>
<evidence type="ECO:0000259" key="15">
    <source>
        <dbReference type="Pfam" id="PF01087"/>
    </source>
</evidence>
<keyword evidence="9 13" id="KW-0479">Metal-binding</keyword>
<comment type="catalytic activity">
    <reaction evidence="1 13">
        <text>alpha-D-galactose 1-phosphate + UDP-alpha-D-glucose = alpha-D-glucose 1-phosphate + UDP-alpha-D-galactose</text>
        <dbReference type="Rhea" id="RHEA:13989"/>
        <dbReference type="ChEBI" id="CHEBI:58336"/>
        <dbReference type="ChEBI" id="CHEBI:58601"/>
        <dbReference type="ChEBI" id="CHEBI:58885"/>
        <dbReference type="ChEBI" id="CHEBI:66914"/>
        <dbReference type="EC" id="2.7.7.12"/>
    </reaction>
</comment>
<dbReference type="InterPro" id="IPR001937">
    <property type="entry name" value="GalP_UDPtransf1"/>
</dbReference>
<evidence type="ECO:0000256" key="5">
    <source>
        <dbReference type="ARBA" id="ARBA00012384"/>
    </source>
</evidence>
<evidence type="ECO:0000313" key="17">
    <source>
        <dbReference type="EMBL" id="KAL2917109.1"/>
    </source>
</evidence>
<evidence type="ECO:0000313" key="18">
    <source>
        <dbReference type="Proteomes" id="UP001527925"/>
    </source>
</evidence>
<keyword evidence="8 13" id="KW-0548">Nucleotidyltransferase</keyword>
<reference evidence="17 18" key="1">
    <citation type="submission" date="2023-09" db="EMBL/GenBank/DDBJ databases">
        <title>Pangenome analysis of Batrachochytrium dendrobatidis and related Chytrids.</title>
        <authorList>
            <person name="Yacoub M.N."/>
            <person name="Stajich J.E."/>
            <person name="James T.Y."/>
        </authorList>
    </citation>
    <scope>NUCLEOTIDE SEQUENCE [LARGE SCALE GENOMIC DNA]</scope>
    <source>
        <strain evidence="17 18">JEL0888</strain>
    </source>
</reference>
<evidence type="ECO:0000256" key="11">
    <source>
        <dbReference type="ARBA" id="ARBA00023144"/>
    </source>
</evidence>
<dbReference type="PANTHER" id="PTHR11943">
    <property type="entry name" value="GALACTOSE-1-PHOSPHATE URIDYLYLTRANSFERASE"/>
    <property type="match status" value="1"/>
</dbReference>
<organism evidence="17 18">
    <name type="scientific">Polyrhizophydium stewartii</name>
    <dbReference type="NCBI Taxonomy" id="2732419"/>
    <lineage>
        <taxon>Eukaryota</taxon>
        <taxon>Fungi</taxon>
        <taxon>Fungi incertae sedis</taxon>
        <taxon>Chytridiomycota</taxon>
        <taxon>Chytridiomycota incertae sedis</taxon>
        <taxon>Chytridiomycetes</taxon>
        <taxon>Rhizophydiales</taxon>
        <taxon>Rhizophydiales incertae sedis</taxon>
        <taxon>Polyrhizophydium</taxon>
    </lineage>
</organism>
<dbReference type="PROSITE" id="PS00117">
    <property type="entry name" value="GAL_P_UDP_TRANSF_I"/>
    <property type="match status" value="1"/>
</dbReference>
<dbReference type="EMBL" id="JADGIZ020000012">
    <property type="protein sequence ID" value="KAL2917109.1"/>
    <property type="molecule type" value="Genomic_DNA"/>
</dbReference>
<dbReference type="PIRSF" id="PIRSF000808">
    <property type="entry name" value="GalT"/>
    <property type="match status" value="1"/>
</dbReference>
<evidence type="ECO:0000256" key="9">
    <source>
        <dbReference type="ARBA" id="ARBA00022723"/>
    </source>
</evidence>
<name>A0ABR4NC41_9FUNG</name>
<protein>
    <recommendedName>
        <fullName evidence="6 13">Galactose-1-phosphate uridylyltransferase</fullName>
        <ecNumber evidence="5 13">2.7.7.12</ecNumber>
    </recommendedName>
</protein>
<feature type="domain" description="Galactose-1-phosphate uridyl transferase C-terminal" evidence="16">
    <location>
        <begin position="212"/>
        <end position="384"/>
    </location>
</feature>
<dbReference type="Proteomes" id="UP001527925">
    <property type="component" value="Unassembled WGS sequence"/>
</dbReference>
<evidence type="ECO:0000256" key="2">
    <source>
        <dbReference type="ARBA" id="ARBA00001947"/>
    </source>
</evidence>
<accession>A0ABR4NC41</accession>
<dbReference type="InterPro" id="IPR036265">
    <property type="entry name" value="HIT-like_sf"/>
</dbReference>
<proteinExistence type="inferred from homology"/>
<feature type="domain" description="Galactose-1-phosphate uridyl transferase N-terminal" evidence="15">
    <location>
        <begin position="5"/>
        <end position="205"/>
    </location>
</feature>
<sequence>MADAFEFSDHSHRRRNPLTNSWVLCSPHRAKRPWLGQQEKTSEGDKPAYLPDCYLCPRNPRVTGSANPDYTSTYVFPNDFPAFHKQQPAYTPEALHAHASSSTTSSGAGDATNGRLDSIMTDLFQVEGVRGESRVVCFSPNHSETLAEMSTDAIVHVVRTWIDQCKELATQPHVANVQIFENKGAAMGCSNPHPHCQIWATDDIPQEPAAELSSFAAYKTKRGTCLMCDYAALERTLTQRLVCENDSFICVVPFWAVWPFETMIVAKQHTSAMAKLSDKQVHDLADILRRITCRYDNLFTTSFPYSMGIHQAPIGPAAAGNPDAHAEDSDLMHLHLHFYPPLLRSATVRKFLVGFEMLGEAQRDLTAEQAAERLRACSETHYSKQ</sequence>
<evidence type="ECO:0000256" key="14">
    <source>
        <dbReference type="SAM" id="MobiDB-lite"/>
    </source>
</evidence>
<evidence type="ECO:0000256" key="6">
    <source>
        <dbReference type="ARBA" id="ARBA00016340"/>
    </source>
</evidence>
<evidence type="ECO:0000256" key="3">
    <source>
        <dbReference type="ARBA" id="ARBA00004947"/>
    </source>
</evidence>
<dbReference type="NCBIfam" id="TIGR00209">
    <property type="entry name" value="galT_1"/>
    <property type="match status" value="1"/>
</dbReference>
<comment type="pathway">
    <text evidence="3 13">Carbohydrate metabolism; galactose metabolism.</text>
</comment>
<gene>
    <name evidence="17" type="primary">GAL7</name>
    <name evidence="17" type="ORF">HK105_203173</name>
</gene>
<feature type="compositionally biased region" description="Low complexity" evidence="14">
    <location>
        <begin position="97"/>
        <end position="109"/>
    </location>
</feature>
<dbReference type="CDD" id="cd00608">
    <property type="entry name" value="GalT"/>
    <property type="match status" value="1"/>
</dbReference>
<keyword evidence="11 13" id="KW-0299">Galactose metabolism</keyword>
<dbReference type="Pfam" id="PF02744">
    <property type="entry name" value="GalP_UDP_tr_C"/>
    <property type="match status" value="1"/>
</dbReference>